<dbReference type="GO" id="GO:0016747">
    <property type="term" value="F:acyltransferase activity, transferring groups other than amino-acyl groups"/>
    <property type="evidence" value="ECO:0007669"/>
    <property type="project" value="InterPro"/>
</dbReference>
<reference evidence="2 3" key="1">
    <citation type="journal article" date="2023" name="IMA Fungus">
        <title>Comparative genomic study of the Penicillium genus elucidates a diverse pangenome and 15 lateral gene transfer events.</title>
        <authorList>
            <person name="Petersen C."/>
            <person name="Sorensen T."/>
            <person name="Nielsen M.R."/>
            <person name="Sondergaard T.E."/>
            <person name="Sorensen J.L."/>
            <person name="Fitzpatrick D.A."/>
            <person name="Frisvad J.C."/>
            <person name="Nielsen K.L."/>
        </authorList>
    </citation>
    <scope>NUCLEOTIDE SEQUENCE [LARGE SCALE GENOMIC DNA]</scope>
    <source>
        <strain evidence="2 3">IBT 35679</strain>
    </source>
</reference>
<dbReference type="InterPro" id="IPR000182">
    <property type="entry name" value="GNAT_dom"/>
</dbReference>
<dbReference type="Proteomes" id="UP001220324">
    <property type="component" value="Unassembled WGS sequence"/>
</dbReference>
<dbReference type="PROSITE" id="PS51186">
    <property type="entry name" value="GNAT"/>
    <property type="match status" value="1"/>
</dbReference>
<gene>
    <name evidence="2" type="ORF">N7494_007183</name>
</gene>
<comment type="caution">
    <text evidence="2">The sequence shown here is derived from an EMBL/GenBank/DDBJ whole genome shotgun (WGS) entry which is preliminary data.</text>
</comment>
<evidence type="ECO:0000313" key="2">
    <source>
        <dbReference type="EMBL" id="KAJ5537704.1"/>
    </source>
</evidence>
<accession>A0AAD6GDY8</accession>
<sequence length="226" mass="25125">MSTPTPSPLQFRILPATEDDCHELAKIEATALDNVKNEPENVLWGITIGPPTEESIAFRTKNFIDTLQKASTKIWKAVVPDEASPSGEKIVACALWCFYHQPEKIADWKDTTDWPSTANVEACNELIGELNMLKKRHMDEKCYGLLRVLCTLPEYRGCGIASALIRVGLDYGVQEGLKLFWLHGSADGQGLYRKFGFVDVEALERDTAKYGGSGKTNVMGMRLVVE</sequence>
<keyword evidence="3" id="KW-1185">Reference proteome</keyword>
<evidence type="ECO:0000259" key="1">
    <source>
        <dbReference type="PROSITE" id="PS51186"/>
    </source>
</evidence>
<name>A0AAD6GDY8_9EURO</name>
<dbReference type="InterPro" id="IPR052523">
    <property type="entry name" value="Trichothecene_AcTrans"/>
</dbReference>
<dbReference type="PANTHER" id="PTHR42791">
    <property type="entry name" value="GNAT FAMILY ACETYLTRANSFERASE"/>
    <property type="match status" value="1"/>
</dbReference>
<dbReference type="CDD" id="cd04301">
    <property type="entry name" value="NAT_SF"/>
    <property type="match status" value="1"/>
</dbReference>
<protein>
    <recommendedName>
        <fullName evidence="1">N-acetyltransferase domain-containing protein</fullName>
    </recommendedName>
</protein>
<dbReference type="EMBL" id="JAQIZZ010000006">
    <property type="protein sequence ID" value="KAJ5537704.1"/>
    <property type="molecule type" value="Genomic_DNA"/>
</dbReference>
<dbReference type="Pfam" id="PF00583">
    <property type="entry name" value="Acetyltransf_1"/>
    <property type="match status" value="1"/>
</dbReference>
<proteinExistence type="predicted"/>
<dbReference type="SUPFAM" id="SSF55729">
    <property type="entry name" value="Acyl-CoA N-acyltransferases (Nat)"/>
    <property type="match status" value="1"/>
</dbReference>
<dbReference type="AlphaFoldDB" id="A0AAD6GDY8"/>
<dbReference type="InterPro" id="IPR016181">
    <property type="entry name" value="Acyl_CoA_acyltransferase"/>
</dbReference>
<evidence type="ECO:0000313" key="3">
    <source>
        <dbReference type="Proteomes" id="UP001220324"/>
    </source>
</evidence>
<organism evidence="2 3">
    <name type="scientific">Penicillium frequentans</name>
    <dbReference type="NCBI Taxonomy" id="3151616"/>
    <lineage>
        <taxon>Eukaryota</taxon>
        <taxon>Fungi</taxon>
        <taxon>Dikarya</taxon>
        <taxon>Ascomycota</taxon>
        <taxon>Pezizomycotina</taxon>
        <taxon>Eurotiomycetes</taxon>
        <taxon>Eurotiomycetidae</taxon>
        <taxon>Eurotiales</taxon>
        <taxon>Aspergillaceae</taxon>
        <taxon>Penicillium</taxon>
    </lineage>
</organism>
<feature type="domain" description="N-acetyltransferase" evidence="1">
    <location>
        <begin position="77"/>
        <end position="224"/>
    </location>
</feature>
<dbReference type="Gene3D" id="3.40.630.30">
    <property type="match status" value="1"/>
</dbReference>
<dbReference type="PANTHER" id="PTHR42791:SF2">
    <property type="entry name" value="N-ACETYLTRANSFERASE DOMAIN-CONTAINING PROTEIN"/>
    <property type="match status" value="1"/>
</dbReference>